<sequence>MSSLATDTTQEPDMITQHISWLYKEDPQIWLLRITRARIQSLSNILTQMDSALNDVFGENMNLKEAPNHDEQLFSYFFSSKWIGDHIDGKVDSTITKTGKPFNIVWAIVKEIINSDIFLFEYNGTPKKIFFENGAQKVYFYTQLASAEDILPASAAADVPENAVRAEWIAEIFLARRIITRQHGNMYMPLKKKEPMIFGGGWIGQTNGKAKWQNPGEKLVFGVDLDKFTSTLPDHLKPREIEIQNIITVMLLLEHELIHTVFGIYRQDLNYDPDYHANLAKPNSFPRFNPQSTKEKWPKHKKGDPIPYSQAFTDANGHGEHFSHYTNLVYGFPTQLSPLDYIPIDETPPKQRETQDIVKTNVFKDGTKLKLVIKPQGKSGGKRRKRRKRRTKKKTKKRSRKRKKKRTHKRRRK</sequence>
<dbReference type="AlphaFoldDB" id="A0A6C0IUE0"/>
<protein>
    <submittedName>
        <fullName evidence="2">Uncharacterized protein</fullName>
    </submittedName>
</protein>
<feature type="region of interest" description="Disordered" evidence="1">
    <location>
        <begin position="282"/>
        <end position="303"/>
    </location>
</feature>
<organism evidence="2">
    <name type="scientific">viral metagenome</name>
    <dbReference type="NCBI Taxonomy" id="1070528"/>
    <lineage>
        <taxon>unclassified sequences</taxon>
        <taxon>metagenomes</taxon>
        <taxon>organismal metagenomes</taxon>
    </lineage>
</organism>
<evidence type="ECO:0000256" key="1">
    <source>
        <dbReference type="SAM" id="MobiDB-lite"/>
    </source>
</evidence>
<feature type="compositionally biased region" description="Basic residues" evidence="1">
    <location>
        <begin position="380"/>
        <end position="413"/>
    </location>
</feature>
<dbReference type="EMBL" id="MN740235">
    <property type="protein sequence ID" value="QHT95173.1"/>
    <property type="molecule type" value="Genomic_DNA"/>
</dbReference>
<feature type="region of interest" description="Disordered" evidence="1">
    <location>
        <begin position="368"/>
        <end position="413"/>
    </location>
</feature>
<proteinExistence type="predicted"/>
<reference evidence="2" key="1">
    <citation type="journal article" date="2020" name="Nature">
        <title>Giant virus diversity and host interactions through global metagenomics.</title>
        <authorList>
            <person name="Schulz F."/>
            <person name="Roux S."/>
            <person name="Paez-Espino D."/>
            <person name="Jungbluth S."/>
            <person name="Walsh D.A."/>
            <person name="Denef V.J."/>
            <person name="McMahon K.D."/>
            <person name="Konstantinidis K.T."/>
            <person name="Eloe-Fadrosh E.A."/>
            <person name="Kyrpides N.C."/>
            <person name="Woyke T."/>
        </authorList>
    </citation>
    <scope>NUCLEOTIDE SEQUENCE</scope>
    <source>
        <strain evidence="2">GVMAG-M-3300024261-37</strain>
    </source>
</reference>
<evidence type="ECO:0000313" key="2">
    <source>
        <dbReference type="EMBL" id="QHT95173.1"/>
    </source>
</evidence>
<name>A0A6C0IUE0_9ZZZZ</name>
<accession>A0A6C0IUE0</accession>